<evidence type="ECO:0000256" key="1">
    <source>
        <dbReference type="ARBA" id="ARBA00022516"/>
    </source>
</evidence>
<dbReference type="RefSeq" id="WP_311504775.1">
    <property type="nucleotide sequence ID" value="NZ_JAVRHK010000021.1"/>
</dbReference>
<reference evidence="10 11" key="1">
    <citation type="submission" date="2023-09" db="EMBL/GenBank/DDBJ databases">
        <authorList>
            <person name="Rey-Velasco X."/>
        </authorList>
    </citation>
    <scope>NUCLEOTIDE SEQUENCE [LARGE SCALE GENOMIC DNA]</scope>
    <source>
        <strain evidence="10 11">F117</strain>
    </source>
</reference>
<dbReference type="InterPro" id="IPR010946">
    <property type="entry name" value="GGGP_synth"/>
</dbReference>
<comment type="caution">
    <text evidence="10">The sequence shown here is derived from an EMBL/GenBank/DDBJ whole genome shotgun (WGS) entry which is preliminary data.</text>
</comment>
<comment type="caution">
    <text evidence="9">Lacks conserved residue(s) required for the propagation of feature annotation.</text>
</comment>
<organism evidence="10 11">
    <name type="scientific">Autumnicola musiva</name>
    <dbReference type="NCBI Taxonomy" id="3075589"/>
    <lineage>
        <taxon>Bacteria</taxon>
        <taxon>Pseudomonadati</taxon>
        <taxon>Bacteroidota</taxon>
        <taxon>Flavobacteriia</taxon>
        <taxon>Flavobacteriales</taxon>
        <taxon>Flavobacteriaceae</taxon>
        <taxon>Autumnicola</taxon>
    </lineage>
</organism>
<keyword evidence="2 9" id="KW-0808">Transferase</keyword>
<dbReference type="PANTHER" id="PTHR40029">
    <property type="match status" value="1"/>
</dbReference>
<evidence type="ECO:0000256" key="9">
    <source>
        <dbReference type="HAMAP-Rule" id="MF_00112"/>
    </source>
</evidence>
<comment type="function">
    <text evidence="9">Prenyltransferase that catalyzes the transfer of the geranylgeranyl moiety of geranylgeranyl diphosphate (GGPP) to the C3 hydroxyl of sn-glycerol-1-phosphate (G1P).</text>
</comment>
<evidence type="ECO:0000256" key="4">
    <source>
        <dbReference type="ARBA" id="ARBA00022842"/>
    </source>
</evidence>
<keyword evidence="1 9" id="KW-0444">Lipid biosynthesis</keyword>
<feature type="binding site" evidence="9">
    <location>
        <begin position="225"/>
        <end position="226"/>
    </location>
    <ligand>
        <name>sn-glycerol 1-phosphate</name>
        <dbReference type="ChEBI" id="CHEBI:57685"/>
    </ligand>
</feature>
<comment type="catalytic activity">
    <reaction evidence="8 9">
        <text>sn-glycerol 1-phosphate + (2E,6E,10E)-geranylgeranyl diphosphate = sn-3-O-(geranylgeranyl)glycerol 1-phosphate + diphosphate</text>
        <dbReference type="Rhea" id="RHEA:23404"/>
        <dbReference type="ChEBI" id="CHEBI:33019"/>
        <dbReference type="ChEBI" id="CHEBI:57677"/>
        <dbReference type="ChEBI" id="CHEBI:57685"/>
        <dbReference type="ChEBI" id="CHEBI:58756"/>
        <dbReference type="EC" id="2.5.1.41"/>
    </reaction>
</comment>
<dbReference type="SUPFAM" id="SSF51395">
    <property type="entry name" value="FMN-linked oxidoreductases"/>
    <property type="match status" value="1"/>
</dbReference>
<protein>
    <recommendedName>
        <fullName evidence="9">Geranylgeranylglyceryl phosphate synthase</fullName>
        <shortName evidence="9">GGGP synthase</shortName>
        <shortName evidence="9">GGGPS</shortName>
        <ecNumber evidence="9">2.5.1.41</ecNumber>
    </recommendedName>
    <alternativeName>
        <fullName evidence="9">(S)-3-O-geranylgeranylglyceryl phosphate synthase</fullName>
    </alternativeName>
    <alternativeName>
        <fullName evidence="9">Phosphoglycerol geranylgeranyltransferase</fullName>
    </alternativeName>
</protein>
<name>A0ABU3DAR0_9FLAO</name>
<evidence type="ECO:0000256" key="3">
    <source>
        <dbReference type="ARBA" id="ARBA00022723"/>
    </source>
</evidence>
<evidence type="ECO:0000256" key="7">
    <source>
        <dbReference type="ARBA" id="ARBA00023264"/>
    </source>
</evidence>
<dbReference type="InterPro" id="IPR038597">
    <property type="entry name" value="GGGP/HepGP_synthase_sf"/>
</dbReference>
<dbReference type="InterPro" id="IPR039074">
    <property type="entry name" value="GGGP/HepGP_synthase_I"/>
</dbReference>
<dbReference type="PANTHER" id="PTHR40029:SF2">
    <property type="entry name" value="HEPTAPRENYLGLYCERYL PHOSPHATE SYNTHASE"/>
    <property type="match status" value="1"/>
</dbReference>
<keyword evidence="11" id="KW-1185">Reference proteome</keyword>
<feature type="binding site" evidence="9">
    <location>
        <begin position="172"/>
        <end position="178"/>
    </location>
    <ligand>
        <name>sn-glycerol 1-phosphate</name>
        <dbReference type="ChEBI" id="CHEBI:57685"/>
    </ligand>
</feature>
<keyword evidence="4 9" id="KW-0460">Magnesium</keyword>
<accession>A0ABU3DAR0</accession>
<comment type="cofactor">
    <cofactor evidence="9">
        <name>Mg(2+)</name>
        <dbReference type="ChEBI" id="CHEBI:18420"/>
    </cofactor>
</comment>
<gene>
    <name evidence="10" type="ORF">RM539_17800</name>
</gene>
<feature type="binding site" evidence="9">
    <location>
        <position position="52"/>
    </location>
    <ligand>
        <name>Mg(2+)</name>
        <dbReference type="ChEBI" id="CHEBI:18420"/>
    </ligand>
</feature>
<evidence type="ECO:0000256" key="2">
    <source>
        <dbReference type="ARBA" id="ARBA00022679"/>
    </source>
</evidence>
<keyword evidence="3 9" id="KW-0479">Metal-binding</keyword>
<feature type="binding site" evidence="9">
    <location>
        <begin position="203"/>
        <end position="204"/>
    </location>
    <ligand>
        <name>sn-glycerol 1-phosphate</name>
        <dbReference type="ChEBI" id="CHEBI:57685"/>
    </ligand>
</feature>
<dbReference type="InterPro" id="IPR008205">
    <property type="entry name" value="GGGP_HepGP_synthase"/>
</dbReference>
<keyword evidence="5 9" id="KW-0443">Lipid metabolism</keyword>
<dbReference type="EC" id="2.5.1.41" evidence="9"/>
<dbReference type="NCBIfam" id="TIGR01768">
    <property type="entry name" value="GGGP-family"/>
    <property type="match status" value="1"/>
</dbReference>
<dbReference type="Gene3D" id="3.20.20.390">
    <property type="entry name" value="FMN-linked oxidoreductases"/>
    <property type="match status" value="1"/>
</dbReference>
<evidence type="ECO:0000256" key="6">
    <source>
        <dbReference type="ARBA" id="ARBA00023209"/>
    </source>
</evidence>
<sequence>MSYIYSEILKAALNDKKQLSILIDPEKTDAENVQSLLKNLPRETGFLFVGGSTVAPEKTENIVTTIKKFSNLPVILFPGDHTQITEEADAILFLSLLSGQNPEYLIGQHVKSVSRLRQSKLEIIPTGYILVDGGKESAVQRVSNTLPLPQEKVQLIVDTALAGQFSGKKLIYLEAGSGAKFPVSGEVISVVKKAIDIPLVVGGGIRSTRQLEKAYGAGADMVVIGTAFENKNFSDKISKLSVESSGI</sequence>
<evidence type="ECO:0000313" key="10">
    <source>
        <dbReference type="EMBL" id="MDT0678440.1"/>
    </source>
</evidence>
<feature type="binding site" evidence="9">
    <location>
        <position position="24"/>
    </location>
    <ligand>
        <name>Mg(2+)</name>
        <dbReference type="ChEBI" id="CHEBI:18420"/>
    </ligand>
</feature>
<keyword evidence="7 9" id="KW-1208">Phospholipid metabolism</keyword>
<dbReference type="Proteomes" id="UP001262582">
    <property type="component" value="Unassembled WGS sequence"/>
</dbReference>
<dbReference type="HAMAP" id="MF_00112">
    <property type="entry name" value="GGGP_HepGP_synthase"/>
    <property type="match status" value="1"/>
</dbReference>
<evidence type="ECO:0000313" key="11">
    <source>
        <dbReference type="Proteomes" id="UP001262582"/>
    </source>
</evidence>
<evidence type="ECO:0000256" key="8">
    <source>
        <dbReference type="ARBA" id="ARBA00047288"/>
    </source>
</evidence>
<dbReference type="EMBL" id="JAVRHK010000021">
    <property type="protein sequence ID" value="MDT0678440.1"/>
    <property type="molecule type" value="Genomic_DNA"/>
</dbReference>
<comment type="similarity">
    <text evidence="9">Belongs to the GGGP/HepGP synthase family. Group II subfamily.</text>
</comment>
<proteinExistence type="inferred from homology"/>
<dbReference type="NCBIfam" id="NF003198">
    <property type="entry name" value="PRK04169.1-2"/>
    <property type="match status" value="1"/>
</dbReference>
<evidence type="ECO:0000256" key="5">
    <source>
        <dbReference type="ARBA" id="ARBA00023098"/>
    </source>
</evidence>
<dbReference type="Pfam" id="PF01884">
    <property type="entry name" value="PcrB"/>
    <property type="match status" value="1"/>
</dbReference>
<keyword evidence="6 9" id="KW-0594">Phospholipid biosynthesis</keyword>
<dbReference type="NCBIfam" id="TIGR01769">
    <property type="entry name" value="GGGP"/>
    <property type="match status" value="1"/>
</dbReference>